<sequence length="416" mass="46575">MPPNPNLLPSFNRSSYDDEEDEKKKKHHLKPPSSSSSFLRLPLPILFSIICFLFGISGIIFSAVALLRPRPLPVFRCGRIEDTLRAAHKPDENGVIGRPKILGFVGVQTGFASADRRAALRSTWFPSDTDGLLQLEQATGLAFRFVIGRTKDAHKMAALGKEVEKYKDFMLIDVEEDYLKLPYKTLAFFKAAFELFDADYYVKADDDIYLRPDRLATLLAKERPHPLTYIGCMKKGPVITDPKMKWFEKSGTLIGTEYFLHAYGPIYVLSAEVVATLATARNGSLRMFSNEDVTVGSWMLAMNVKHEDNRAICDPRCTPTSIAVWDIPRCSGLCNAASRLTELHKIDMCSKSPTLPPEDSTNFHKPRNHRAIAILRSELPNNICAIEQQIQPGNVTRHCATINLLASLVCNGYVLN</sequence>
<evidence type="ECO:0000313" key="1">
    <source>
        <dbReference type="EMBL" id="KAJ8638448.1"/>
    </source>
</evidence>
<organism evidence="1 2">
    <name type="scientific">Persea americana</name>
    <name type="common">Avocado</name>
    <dbReference type="NCBI Taxonomy" id="3435"/>
    <lineage>
        <taxon>Eukaryota</taxon>
        <taxon>Viridiplantae</taxon>
        <taxon>Streptophyta</taxon>
        <taxon>Embryophyta</taxon>
        <taxon>Tracheophyta</taxon>
        <taxon>Spermatophyta</taxon>
        <taxon>Magnoliopsida</taxon>
        <taxon>Magnoliidae</taxon>
        <taxon>Laurales</taxon>
        <taxon>Lauraceae</taxon>
        <taxon>Persea</taxon>
    </lineage>
</organism>
<reference evidence="1 2" key="1">
    <citation type="journal article" date="2022" name="Hortic Res">
        <title>A haplotype resolved chromosomal level avocado genome allows analysis of novel avocado genes.</title>
        <authorList>
            <person name="Nath O."/>
            <person name="Fletcher S.J."/>
            <person name="Hayward A."/>
            <person name="Shaw L.M."/>
            <person name="Masouleh A.K."/>
            <person name="Furtado A."/>
            <person name="Henry R.J."/>
            <person name="Mitter N."/>
        </authorList>
    </citation>
    <scope>NUCLEOTIDE SEQUENCE [LARGE SCALE GENOMIC DNA]</scope>
    <source>
        <strain evidence="2">cv. Hass</strain>
    </source>
</reference>
<protein>
    <submittedName>
        <fullName evidence="1">Uncharacterized protein</fullName>
    </submittedName>
</protein>
<dbReference type="EMBL" id="CM056811">
    <property type="protein sequence ID" value="KAJ8638448.1"/>
    <property type="molecule type" value="Genomic_DNA"/>
</dbReference>
<name>A0ACC2LZ43_PERAE</name>
<evidence type="ECO:0000313" key="2">
    <source>
        <dbReference type="Proteomes" id="UP001234297"/>
    </source>
</evidence>
<keyword evidence="2" id="KW-1185">Reference proteome</keyword>
<accession>A0ACC2LZ43</accession>
<gene>
    <name evidence="1" type="ORF">MRB53_012715</name>
</gene>
<dbReference type="Proteomes" id="UP001234297">
    <property type="component" value="Chromosome 3"/>
</dbReference>
<comment type="caution">
    <text evidence="1">The sequence shown here is derived from an EMBL/GenBank/DDBJ whole genome shotgun (WGS) entry which is preliminary data.</text>
</comment>
<proteinExistence type="predicted"/>